<reference evidence="4" key="1">
    <citation type="journal article" date="2019" name="Int. J. Syst. Evol. Microbiol.">
        <title>The Global Catalogue of Microorganisms (GCM) 10K type strain sequencing project: providing services to taxonomists for standard genome sequencing and annotation.</title>
        <authorList>
            <consortium name="The Broad Institute Genomics Platform"/>
            <consortium name="The Broad Institute Genome Sequencing Center for Infectious Disease"/>
            <person name="Wu L."/>
            <person name="Ma J."/>
        </authorList>
    </citation>
    <scope>NUCLEOTIDE SEQUENCE [LARGE SCALE GENOMIC DNA]</scope>
    <source>
        <strain evidence="4">CGMCC 4.7152</strain>
    </source>
</reference>
<comment type="caution">
    <text evidence="3">The sequence shown here is derived from an EMBL/GenBank/DDBJ whole genome shotgun (WGS) entry which is preliminary data.</text>
</comment>
<feature type="domain" description="Transposase IS204/IS1001/IS1096/IS1165 DDE" evidence="2">
    <location>
        <begin position="31"/>
        <end position="61"/>
    </location>
</feature>
<dbReference type="Proteomes" id="UP001595912">
    <property type="component" value="Unassembled WGS sequence"/>
</dbReference>
<sequence>MINSCDSPQHSTGSFGCPGPQCSRRRSPSRDSCLEGVNAKIRLIQRRGFGFRNLDALTAAIYLCLGGISLDLPTGT</sequence>
<organism evidence="3 4">
    <name type="scientific">Dactylosporangium cerinum</name>
    <dbReference type="NCBI Taxonomy" id="1434730"/>
    <lineage>
        <taxon>Bacteria</taxon>
        <taxon>Bacillati</taxon>
        <taxon>Actinomycetota</taxon>
        <taxon>Actinomycetes</taxon>
        <taxon>Micromonosporales</taxon>
        <taxon>Micromonosporaceae</taxon>
        <taxon>Dactylosporangium</taxon>
    </lineage>
</organism>
<dbReference type="EMBL" id="JBHSIU010000091">
    <property type="protein sequence ID" value="MFC5006140.1"/>
    <property type="molecule type" value="Genomic_DNA"/>
</dbReference>
<feature type="compositionally biased region" description="Polar residues" evidence="1">
    <location>
        <begin position="1"/>
        <end position="14"/>
    </location>
</feature>
<gene>
    <name evidence="3" type="ORF">ACFPIJ_51025</name>
</gene>
<feature type="region of interest" description="Disordered" evidence="1">
    <location>
        <begin position="1"/>
        <end position="31"/>
    </location>
</feature>
<dbReference type="RefSeq" id="WP_380126744.1">
    <property type="nucleotide sequence ID" value="NZ_JBHSIU010000091.1"/>
</dbReference>
<dbReference type="InterPro" id="IPR002560">
    <property type="entry name" value="Transposase_DDE"/>
</dbReference>
<dbReference type="Pfam" id="PF01610">
    <property type="entry name" value="DDE_Tnp_ISL3"/>
    <property type="match status" value="1"/>
</dbReference>
<proteinExistence type="predicted"/>
<accession>A0ABV9WDW9</accession>
<protein>
    <submittedName>
        <fullName evidence="3">Transposase</fullName>
    </submittedName>
</protein>
<evidence type="ECO:0000313" key="4">
    <source>
        <dbReference type="Proteomes" id="UP001595912"/>
    </source>
</evidence>
<evidence type="ECO:0000259" key="2">
    <source>
        <dbReference type="Pfam" id="PF01610"/>
    </source>
</evidence>
<evidence type="ECO:0000256" key="1">
    <source>
        <dbReference type="SAM" id="MobiDB-lite"/>
    </source>
</evidence>
<evidence type="ECO:0000313" key="3">
    <source>
        <dbReference type="EMBL" id="MFC5006140.1"/>
    </source>
</evidence>
<keyword evidence="4" id="KW-1185">Reference proteome</keyword>
<name>A0ABV9WDW9_9ACTN</name>